<organism evidence="3 4">
    <name type="scientific">Patella caerulea</name>
    <name type="common">Rayed Mediterranean limpet</name>
    <dbReference type="NCBI Taxonomy" id="87958"/>
    <lineage>
        <taxon>Eukaryota</taxon>
        <taxon>Metazoa</taxon>
        <taxon>Spiralia</taxon>
        <taxon>Lophotrochozoa</taxon>
        <taxon>Mollusca</taxon>
        <taxon>Gastropoda</taxon>
        <taxon>Patellogastropoda</taxon>
        <taxon>Patelloidea</taxon>
        <taxon>Patellidae</taxon>
        <taxon>Patella</taxon>
    </lineage>
</organism>
<accession>A0AAN8K4R5</accession>
<evidence type="ECO:0000313" key="3">
    <source>
        <dbReference type="EMBL" id="KAK6194611.1"/>
    </source>
</evidence>
<feature type="region of interest" description="Disordered" evidence="1">
    <location>
        <begin position="1"/>
        <end position="121"/>
    </location>
</feature>
<sequence length="774" mass="86930">MEEEYISSSTPTDGTDSEMDDNGQTELKQEMKQDEETTSEDSEDDVKIPNSADLQQAEETDETSTILDRPGSKRTSPKITQNFRPELKSGDKSGRSSQRSVTFNQENSSIDSPIMEKKKTYDGREVTLVTLVTQTDWDWVDDTVKEMSAKEATQSTKTKFDIEPAELTAKGDQSTRELTSRGKSENTIASLDTLSNKSPFSMPYNDEYGIPLLDMSTSDDDSSDDDIPGMNPDDRNFLPSIGPPQILQYIRESELEDPDISPTDYQQTNLSGEVGGYADYRDFPVDENGRPVGIYGGNCEFCEHEIKPFPNVEQQQKFPPEELYCCEQYREFVQFATTTAFELEEETAKVKKKISIKPHAHFGSKKARKAAKERAVQRMRDRELQRRQQEATGLQNYYAGSPTGGPAEITAAGGSKQEVHGASHGTHVAPLVSTRGNQYRGGGPQISYKDMDKSSSKTSVQSAQNRVTALVQPIEVARQMKTINYQLSSQKCFEEGWTVLAPSPTLDEEDMMDVFEIITKKSGKRELTQKSYDSGKKFLTIFPDGTGSVFYPSGNLAVAICKMDVGSYIYIIHDNTEQSNVLGVFEPNGYGYCYHDNGNIRLYFDQLEGVELDTDGAKRKKWSWKDQQTHVHAPPFQPICFAFNRYIGIRVMSQENIAVTFMAKNCSCRFNVGAILKLVAPENIRQKQVNDDYVFMEEKKVAIACILDKISNLLRFPHSPKINKILPPIRVTNKLQKVEELRSKQRGRRSGMNRSSLQQVQSTSNSTLPAVTVN</sequence>
<feature type="region of interest" description="Disordered" evidence="1">
    <location>
        <begin position="214"/>
        <end position="240"/>
    </location>
</feature>
<dbReference type="PANTHER" id="PTHR23093:SF18">
    <property type="entry name" value="GLUTAMATE RICH 6"/>
    <property type="match status" value="1"/>
</dbReference>
<feature type="region of interest" description="Disordered" evidence="1">
    <location>
        <begin position="433"/>
        <end position="455"/>
    </location>
</feature>
<comment type="caution">
    <text evidence="3">The sequence shown here is derived from an EMBL/GenBank/DDBJ whole genome shotgun (WGS) entry which is preliminary data.</text>
</comment>
<feature type="compositionally biased region" description="Polar residues" evidence="1">
    <location>
        <begin position="1"/>
        <end position="14"/>
    </location>
</feature>
<dbReference type="Proteomes" id="UP001347796">
    <property type="component" value="Unassembled WGS sequence"/>
</dbReference>
<dbReference type="PANTHER" id="PTHR23093">
    <property type="entry name" value="SIMILAR TO CHROMOSOME 3 OPEN READING FRAME 20"/>
    <property type="match status" value="1"/>
</dbReference>
<evidence type="ECO:0000259" key="2">
    <source>
        <dbReference type="Pfam" id="PF14977"/>
    </source>
</evidence>
<dbReference type="AlphaFoldDB" id="A0AAN8K4R5"/>
<feature type="compositionally biased region" description="Polar residues" evidence="1">
    <location>
        <begin position="95"/>
        <end position="111"/>
    </location>
</feature>
<reference evidence="3 4" key="1">
    <citation type="submission" date="2024-01" db="EMBL/GenBank/DDBJ databases">
        <title>The genome of the rayed Mediterranean limpet Patella caerulea (Linnaeus, 1758).</title>
        <authorList>
            <person name="Anh-Thu Weber A."/>
            <person name="Halstead-Nussloch G."/>
        </authorList>
    </citation>
    <scope>NUCLEOTIDE SEQUENCE [LARGE SCALE GENOMIC DNA]</scope>
    <source>
        <strain evidence="3">AATW-2023a</strain>
        <tissue evidence="3">Whole specimen</tissue>
    </source>
</reference>
<feature type="compositionally biased region" description="Polar residues" evidence="1">
    <location>
        <begin position="185"/>
        <end position="199"/>
    </location>
</feature>
<gene>
    <name evidence="3" type="ORF">SNE40_000216</name>
</gene>
<name>A0AAN8K4R5_PATCE</name>
<feature type="region of interest" description="Disordered" evidence="1">
    <location>
        <begin position="170"/>
        <end position="202"/>
    </location>
</feature>
<protein>
    <recommendedName>
        <fullName evidence="2">FAM194 C-terminal domain-containing protein</fullName>
    </recommendedName>
</protein>
<keyword evidence="4" id="KW-1185">Reference proteome</keyword>
<feature type="compositionally biased region" description="Basic and acidic residues" evidence="1">
    <location>
        <begin position="85"/>
        <end position="94"/>
    </location>
</feature>
<dbReference type="InterPro" id="IPR029281">
    <property type="entry name" value="FAM194_C"/>
</dbReference>
<feature type="compositionally biased region" description="Basic and acidic residues" evidence="1">
    <location>
        <begin position="173"/>
        <end position="184"/>
    </location>
</feature>
<feature type="region of interest" description="Disordered" evidence="1">
    <location>
        <begin position="742"/>
        <end position="774"/>
    </location>
</feature>
<feature type="compositionally biased region" description="Polar residues" evidence="1">
    <location>
        <begin position="752"/>
        <end position="774"/>
    </location>
</feature>
<dbReference type="EMBL" id="JAZGQO010000001">
    <property type="protein sequence ID" value="KAK6194611.1"/>
    <property type="molecule type" value="Genomic_DNA"/>
</dbReference>
<proteinExistence type="predicted"/>
<feature type="domain" description="FAM194 C-terminal" evidence="2">
    <location>
        <begin position="525"/>
        <end position="725"/>
    </location>
</feature>
<evidence type="ECO:0000256" key="1">
    <source>
        <dbReference type="SAM" id="MobiDB-lite"/>
    </source>
</evidence>
<dbReference type="Pfam" id="PF14977">
    <property type="entry name" value="FAM194"/>
    <property type="match status" value="1"/>
</dbReference>
<feature type="compositionally biased region" description="Acidic residues" evidence="1">
    <location>
        <begin position="217"/>
        <end position="227"/>
    </location>
</feature>
<feature type="compositionally biased region" description="Polar residues" evidence="1">
    <location>
        <begin position="73"/>
        <end position="83"/>
    </location>
</feature>
<evidence type="ECO:0000313" key="4">
    <source>
        <dbReference type="Proteomes" id="UP001347796"/>
    </source>
</evidence>